<dbReference type="Pfam" id="PF05100">
    <property type="entry name" value="Phage_tail_L"/>
    <property type="match status" value="1"/>
</dbReference>
<proteinExistence type="predicted"/>
<dbReference type="NCBIfam" id="TIGR01600">
    <property type="entry name" value="phage_tail_L"/>
    <property type="match status" value="1"/>
</dbReference>
<evidence type="ECO:0000313" key="2">
    <source>
        <dbReference type="Proteomes" id="UP000584642"/>
    </source>
</evidence>
<dbReference type="EMBL" id="JABFDB010000024">
    <property type="protein sequence ID" value="NYZ23084.1"/>
    <property type="molecule type" value="Genomic_DNA"/>
</dbReference>
<comment type="caution">
    <text evidence="1">The sequence shown here is derived from an EMBL/GenBank/DDBJ whole genome shotgun (WGS) entry which is preliminary data.</text>
</comment>
<dbReference type="InterPro" id="IPR006487">
    <property type="entry name" value="Phage_lambda_L"/>
</dbReference>
<sequence length="241" mass="26794">MTTDRIIPQLAAEAQKLATSPYVVLFRLDATNVGAGVIHFLKGSADSTPVSFGGQLYMPFDLQTEGFEWSGTGRLPTPNIRVANVNRDFSALVGSYDDLLGATLIRIRTFERFLDGRPEADSSAHFPIDHYRIERKVKHTKTMVEWELSAAMDQEGRLLPGRHILRDACTHAYRVWTGSSFDYGRATCPYTGGKYFRPNGQTTDIAADDRCGKRLSDCKARFGATEVLPTRAFPGVARIRT</sequence>
<keyword evidence="2" id="KW-1185">Reference proteome</keyword>
<dbReference type="RefSeq" id="WP_180284865.1">
    <property type="nucleotide sequence ID" value="NZ_JABFDB010000024.1"/>
</dbReference>
<organism evidence="1 2">
    <name type="scientific">Azospirillum oleiclasticum</name>
    <dbReference type="NCBI Taxonomy" id="2735135"/>
    <lineage>
        <taxon>Bacteria</taxon>
        <taxon>Pseudomonadati</taxon>
        <taxon>Pseudomonadota</taxon>
        <taxon>Alphaproteobacteria</taxon>
        <taxon>Rhodospirillales</taxon>
        <taxon>Azospirillaceae</taxon>
        <taxon>Azospirillum</taxon>
    </lineage>
</organism>
<name>A0ABX2TFG8_9PROT</name>
<protein>
    <submittedName>
        <fullName evidence="1">Phage minor tail protein L</fullName>
    </submittedName>
</protein>
<reference evidence="1 2" key="1">
    <citation type="submission" date="2020-05" db="EMBL/GenBank/DDBJ databases">
        <title>Azospirillum oleiclasticum sp. nov, a nitrogen-fixing and heavy crude oil-emulsifying bacterium isolated from the crude oil of Yumen Oilfield.</title>
        <authorList>
            <person name="Wu D."/>
            <person name="Cai M."/>
            <person name="Zhang X."/>
        </authorList>
    </citation>
    <scope>NUCLEOTIDE SEQUENCE [LARGE SCALE GENOMIC DNA]</scope>
    <source>
        <strain evidence="1 2">ROY-1-1-2</strain>
    </source>
</reference>
<accession>A0ABX2TFG8</accession>
<dbReference type="Proteomes" id="UP000584642">
    <property type="component" value="Unassembled WGS sequence"/>
</dbReference>
<evidence type="ECO:0000313" key="1">
    <source>
        <dbReference type="EMBL" id="NYZ23084.1"/>
    </source>
</evidence>
<gene>
    <name evidence="1" type="ORF">HND93_25535</name>
</gene>